<evidence type="ECO:0000313" key="7">
    <source>
        <dbReference type="Proteomes" id="UP001221142"/>
    </source>
</evidence>
<keyword evidence="3" id="KW-0274">FAD</keyword>
<dbReference type="AlphaFoldDB" id="A0AAD7C3H1"/>
<evidence type="ECO:0000256" key="2">
    <source>
        <dbReference type="ARBA" id="ARBA00022630"/>
    </source>
</evidence>
<keyword evidence="4" id="KW-0560">Oxidoreductase</keyword>
<organism evidence="6 7">
    <name type="scientific">Roridomyces roridus</name>
    <dbReference type="NCBI Taxonomy" id="1738132"/>
    <lineage>
        <taxon>Eukaryota</taxon>
        <taxon>Fungi</taxon>
        <taxon>Dikarya</taxon>
        <taxon>Basidiomycota</taxon>
        <taxon>Agaricomycotina</taxon>
        <taxon>Agaricomycetes</taxon>
        <taxon>Agaricomycetidae</taxon>
        <taxon>Agaricales</taxon>
        <taxon>Marasmiineae</taxon>
        <taxon>Mycenaceae</taxon>
        <taxon>Roridomyces</taxon>
    </lineage>
</organism>
<dbReference type="InterPro" id="IPR002938">
    <property type="entry name" value="FAD-bd"/>
</dbReference>
<dbReference type="PANTHER" id="PTHR43004">
    <property type="entry name" value="TRK SYSTEM POTASSIUM UPTAKE PROTEIN"/>
    <property type="match status" value="1"/>
</dbReference>
<comment type="caution">
    <text evidence="6">The sequence shown here is derived from an EMBL/GenBank/DDBJ whole genome shotgun (WGS) entry which is preliminary data.</text>
</comment>
<accession>A0AAD7C3H1</accession>
<dbReference type="Gene3D" id="3.30.70.2450">
    <property type="match status" value="1"/>
</dbReference>
<dbReference type="PRINTS" id="PR00420">
    <property type="entry name" value="RNGMNOXGNASE"/>
</dbReference>
<proteinExistence type="predicted"/>
<reference evidence="6" key="1">
    <citation type="submission" date="2023-03" db="EMBL/GenBank/DDBJ databases">
        <title>Massive genome expansion in bonnet fungi (Mycena s.s.) driven by repeated elements and novel gene families across ecological guilds.</title>
        <authorList>
            <consortium name="Lawrence Berkeley National Laboratory"/>
            <person name="Harder C.B."/>
            <person name="Miyauchi S."/>
            <person name="Viragh M."/>
            <person name="Kuo A."/>
            <person name="Thoen E."/>
            <person name="Andreopoulos B."/>
            <person name="Lu D."/>
            <person name="Skrede I."/>
            <person name="Drula E."/>
            <person name="Henrissat B."/>
            <person name="Morin E."/>
            <person name="Kohler A."/>
            <person name="Barry K."/>
            <person name="LaButti K."/>
            <person name="Morin E."/>
            <person name="Salamov A."/>
            <person name="Lipzen A."/>
            <person name="Mereny Z."/>
            <person name="Hegedus B."/>
            <person name="Baldrian P."/>
            <person name="Stursova M."/>
            <person name="Weitz H."/>
            <person name="Taylor A."/>
            <person name="Grigoriev I.V."/>
            <person name="Nagy L.G."/>
            <person name="Martin F."/>
            <person name="Kauserud H."/>
        </authorList>
    </citation>
    <scope>NUCLEOTIDE SEQUENCE</scope>
    <source>
        <strain evidence="6">9284</strain>
    </source>
</reference>
<dbReference type="GO" id="GO:0071949">
    <property type="term" value="F:FAD binding"/>
    <property type="evidence" value="ECO:0007669"/>
    <property type="project" value="InterPro"/>
</dbReference>
<dbReference type="SUPFAM" id="SSF51905">
    <property type="entry name" value="FAD/NAD(P)-binding domain"/>
    <property type="match status" value="1"/>
</dbReference>
<dbReference type="EMBL" id="JARKIF010000005">
    <property type="protein sequence ID" value="KAJ7638229.1"/>
    <property type="molecule type" value="Genomic_DNA"/>
</dbReference>
<dbReference type="InterPro" id="IPR050641">
    <property type="entry name" value="RIFMO-like"/>
</dbReference>
<dbReference type="InterPro" id="IPR036188">
    <property type="entry name" value="FAD/NAD-bd_sf"/>
</dbReference>
<evidence type="ECO:0000256" key="4">
    <source>
        <dbReference type="ARBA" id="ARBA00023002"/>
    </source>
</evidence>
<evidence type="ECO:0000256" key="3">
    <source>
        <dbReference type="ARBA" id="ARBA00022827"/>
    </source>
</evidence>
<evidence type="ECO:0000259" key="5">
    <source>
        <dbReference type="Pfam" id="PF01494"/>
    </source>
</evidence>
<gene>
    <name evidence="6" type="ORF">FB45DRAFT_902324</name>
</gene>
<dbReference type="PANTHER" id="PTHR43004:SF19">
    <property type="entry name" value="BINDING MONOOXYGENASE, PUTATIVE (JCVI)-RELATED"/>
    <property type="match status" value="1"/>
</dbReference>
<feature type="domain" description="FAD-binding" evidence="5">
    <location>
        <begin position="18"/>
        <end position="259"/>
    </location>
</feature>
<name>A0AAD7C3H1_9AGAR</name>
<sequence length="308" mass="33442">MFTPSWPHGFLSQASLCDLKQVTGRHRHQLKFESGEAITARYVVGADGSNSPVRSLAGISFIDPYTNTLATPGRNESSFVVADVLVSDPANTVPSNGIQIKISDEGLVLTAPIPDSSLCATDSTQKLIRLYVGMTETPPRSPDMAYLQQILDARGPGNRSIPPSVPRIAQVLDSARYRTRPAIADRFMRVSEGGAYILLIGDAAHTQGPGGGQGMNLGITEGCLLAEAIQRHRNADSDTRVLEEYSERRRVVACQVVDLAQGITTFEAGGPGWAPYLRAVAMWAFFKVPFMNEKMAWKISGLGYKKFQ</sequence>
<evidence type="ECO:0000313" key="6">
    <source>
        <dbReference type="EMBL" id="KAJ7638229.1"/>
    </source>
</evidence>
<dbReference type="GO" id="GO:0016709">
    <property type="term" value="F:oxidoreductase activity, acting on paired donors, with incorporation or reduction of molecular oxygen, NAD(P)H as one donor, and incorporation of one atom of oxygen"/>
    <property type="evidence" value="ECO:0007669"/>
    <property type="project" value="UniProtKB-ARBA"/>
</dbReference>
<keyword evidence="2" id="KW-0285">Flavoprotein</keyword>
<keyword evidence="7" id="KW-1185">Reference proteome</keyword>
<comment type="cofactor">
    <cofactor evidence="1">
        <name>FAD</name>
        <dbReference type="ChEBI" id="CHEBI:57692"/>
    </cofactor>
</comment>
<dbReference type="Proteomes" id="UP001221142">
    <property type="component" value="Unassembled WGS sequence"/>
</dbReference>
<dbReference type="Gene3D" id="3.50.50.60">
    <property type="entry name" value="FAD/NAD(P)-binding domain"/>
    <property type="match status" value="1"/>
</dbReference>
<protein>
    <recommendedName>
        <fullName evidence="5">FAD-binding domain-containing protein</fullName>
    </recommendedName>
</protein>
<dbReference type="Pfam" id="PF01494">
    <property type="entry name" value="FAD_binding_3"/>
    <property type="match status" value="1"/>
</dbReference>
<evidence type="ECO:0000256" key="1">
    <source>
        <dbReference type="ARBA" id="ARBA00001974"/>
    </source>
</evidence>